<keyword evidence="2" id="KW-1185">Reference proteome</keyword>
<comment type="caution">
    <text evidence="1">The sequence shown here is derived from an EMBL/GenBank/DDBJ whole genome shotgun (WGS) entry which is preliminary data.</text>
</comment>
<dbReference type="Proteomes" id="UP000238220">
    <property type="component" value="Unassembled WGS sequence"/>
</dbReference>
<dbReference type="EMBL" id="PSNW01000010">
    <property type="protein sequence ID" value="PPE72757.1"/>
    <property type="molecule type" value="Genomic_DNA"/>
</dbReference>
<protein>
    <submittedName>
        <fullName evidence="1">Uncharacterized protein</fullName>
    </submittedName>
</protein>
<sequence>MKTGRTWLSVLLGLVLLLQGYAVSAAPRANLIKALDADMAMQMDMPCHGQKADAEKVGKPSCCNADCPDMTTCALGHIASPVTLTLDPPRGDIAEPSLFVVREIARAQTSLLRPPILSLG</sequence>
<organism evidence="1 2">
    <name type="scientific">Solimonas fluminis</name>
    <dbReference type="NCBI Taxonomy" id="2086571"/>
    <lineage>
        <taxon>Bacteria</taxon>
        <taxon>Pseudomonadati</taxon>
        <taxon>Pseudomonadota</taxon>
        <taxon>Gammaproteobacteria</taxon>
        <taxon>Nevskiales</taxon>
        <taxon>Nevskiaceae</taxon>
        <taxon>Solimonas</taxon>
    </lineage>
</organism>
<reference evidence="1 2" key="1">
    <citation type="submission" date="2018-02" db="EMBL/GenBank/DDBJ databases">
        <title>Genome sequencing of Solimonas sp. HR-BB.</title>
        <authorList>
            <person name="Lee Y."/>
            <person name="Jeon C.O."/>
        </authorList>
    </citation>
    <scope>NUCLEOTIDE SEQUENCE [LARGE SCALE GENOMIC DNA]</scope>
    <source>
        <strain evidence="1 2">HR-BB</strain>
    </source>
</reference>
<evidence type="ECO:0000313" key="2">
    <source>
        <dbReference type="Proteomes" id="UP000238220"/>
    </source>
</evidence>
<name>A0A2S5TD01_9GAMM</name>
<gene>
    <name evidence="1" type="ORF">C3942_17060</name>
</gene>
<dbReference type="AlphaFoldDB" id="A0A2S5TD01"/>
<proteinExistence type="predicted"/>
<accession>A0A2S5TD01</accession>
<evidence type="ECO:0000313" key="1">
    <source>
        <dbReference type="EMBL" id="PPE72757.1"/>
    </source>
</evidence>